<reference evidence="10 11" key="1">
    <citation type="submission" date="2019-05" db="EMBL/GenBank/DDBJ databases">
        <title>Nakamurella sp. N5BH11, whole genome shotgun sequence.</title>
        <authorList>
            <person name="Tuo L."/>
        </authorList>
    </citation>
    <scope>NUCLEOTIDE SEQUENCE [LARGE SCALE GENOMIC DNA]</scope>
    <source>
        <strain evidence="10 11">N5BH11</strain>
    </source>
</reference>
<accession>A0A4U6QJN7</accession>
<proteinExistence type="inferred from homology"/>
<feature type="transmembrane region" description="Helical" evidence="9">
    <location>
        <begin position="284"/>
        <end position="309"/>
    </location>
</feature>
<dbReference type="InterPro" id="IPR049829">
    <property type="entry name" value="MptA/B-like"/>
</dbReference>
<keyword evidence="2" id="KW-0328">Glycosyltransferase</keyword>
<evidence type="ECO:0000256" key="6">
    <source>
        <dbReference type="ARBA" id="ARBA00023136"/>
    </source>
</evidence>
<feature type="transmembrane region" description="Helical" evidence="9">
    <location>
        <begin position="321"/>
        <end position="347"/>
    </location>
</feature>
<gene>
    <name evidence="10" type="ORF">FDO65_03085</name>
</gene>
<keyword evidence="5 9" id="KW-1133">Transmembrane helix</keyword>
<feature type="transmembrane region" description="Helical" evidence="9">
    <location>
        <begin position="246"/>
        <end position="272"/>
    </location>
</feature>
<dbReference type="AlphaFoldDB" id="A0A4U6QJN7"/>
<feature type="transmembrane region" description="Helical" evidence="9">
    <location>
        <begin position="417"/>
        <end position="438"/>
    </location>
</feature>
<evidence type="ECO:0000256" key="2">
    <source>
        <dbReference type="ARBA" id="ARBA00022676"/>
    </source>
</evidence>
<comment type="similarity">
    <text evidence="7">Belongs to the MptA/B family.</text>
</comment>
<feature type="transmembrane region" description="Helical" evidence="9">
    <location>
        <begin position="359"/>
        <end position="377"/>
    </location>
</feature>
<comment type="caution">
    <text evidence="10">The sequence shown here is derived from an EMBL/GenBank/DDBJ whole genome shotgun (WGS) entry which is preliminary data.</text>
</comment>
<keyword evidence="11" id="KW-1185">Reference proteome</keyword>
<keyword evidence="3" id="KW-0808">Transferase</keyword>
<dbReference type="NCBIfam" id="NF038066">
    <property type="entry name" value="MptB"/>
    <property type="match status" value="1"/>
</dbReference>
<comment type="subcellular location">
    <subcellularLocation>
        <location evidence="1">Membrane</location>
        <topology evidence="1">Multi-pass membrane protein</topology>
    </subcellularLocation>
</comment>
<evidence type="ECO:0000256" key="8">
    <source>
        <dbReference type="SAM" id="MobiDB-lite"/>
    </source>
</evidence>
<dbReference type="EMBL" id="SZZH01000001">
    <property type="protein sequence ID" value="TKV60690.1"/>
    <property type="molecule type" value="Genomic_DNA"/>
</dbReference>
<feature type="compositionally biased region" description="Basic and acidic residues" evidence="8">
    <location>
        <begin position="510"/>
        <end position="526"/>
    </location>
</feature>
<sequence length="532" mass="56266">MVGAGSLRRIPAGRSDGDAAPLNGTERAQLSRLRRWGTVGSLLLMLGAGSSYGSASPIPNPIDGIRIAGLLSRIGPAALACSYTGIGLVVLCWFLIGRLAAPGRPRRLSRSQLSHTLAMWAVPLLVTPPLFSRDVYSYLAIGSMLRHGFNPYDSGPYDSLGDGDPFAHQVDVRWQHTPSPYGPVYLIIARALVGIVGDHVVIGILVQRLVELLGVAMIVWALPRLARICGFDPVAALWLGALNPLVLFHLIGGGHNEALMLGFMLAGLVIGYRRSPLAVVTGTVLISCGVGIKATAAMALAFLVIMVALRAGGRWRDLFRVGAVVGMVAALTFLVVTWASGAGFGWINALGTPGMVRSFLSLSTSLGVGSGQIGLLLGLGDHTQAVLDVMQPVGTLIGAVIALVVMWQCWQRRLNPILGLGIAMGAFVLLSPVIQPWYLLWAALPLACATADARYRRVTVWLTVLFSVTIMPNGATIAVFVIVQAVVVAAVGVAVVWWLLRRQGLLPTKDGADSEPDRPTGGRPDRTVSSAD</sequence>
<evidence type="ECO:0000256" key="1">
    <source>
        <dbReference type="ARBA" id="ARBA00004141"/>
    </source>
</evidence>
<organism evidence="10 11">
    <name type="scientific">Nakamurella flava</name>
    <dbReference type="NCBI Taxonomy" id="2576308"/>
    <lineage>
        <taxon>Bacteria</taxon>
        <taxon>Bacillati</taxon>
        <taxon>Actinomycetota</taxon>
        <taxon>Actinomycetes</taxon>
        <taxon>Nakamurellales</taxon>
        <taxon>Nakamurellaceae</taxon>
        <taxon>Nakamurella</taxon>
    </lineage>
</organism>
<feature type="region of interest" description="Disordered" evidence="8">
    <location>
        <begin position="509"/>
        <end position="532"/>
    </location>
</feature>
<dbReference type="Pfam" id="PF26314">
    <property type="entry name" value="MptA_B_family"/>
    <property type="match status" value="1"/>
</dbReference>
<dbReference type="RefSeq" id="WP_137447993.1">
    <property type="nucleotide sequence ID" value="NZ_SZZH01000001.1"/>
</dbReference>
<feature type="transmembrane region" description="Helical" evidence="9">
    <location>
        <begin position="475"/>
        <end position="500"/>
    </location>
</feature>
<name>A0A4U6QJN7_9ACTN</name>
<evidence type="ECO:0000256" key="9">
    <source>
        <dbReference type="SAM" id="Phobius"/>
    </source>
</evidence>
<dbReference type="GO" id="GO:0016757">
    <property type="term" value="F:glycosyltransferase activity"/>
    <property type="evidence" value="ECO:0007669"/>
    <property type="project" value="UniProtKB-KW"/>
</dbReference>
<dbReference type="OrthoDB" id="5242303at2"/>
<evidence type="ECO:0000313" key="11">
    <source>
        <dbReference type="Proteomes" id="UP000306985"/>
    </source>
</evidence>
<evidence type="ECO:0000256" key="4">
    <source>
        <dbReference type="ARBA" id="ARBA00022692"/>
    </source>
</evidence>
<protein>
    <submittedName>
        <fullName evidence="10">DUF2029 domain-containing protein</fullName>
    </submittedName>
</protein>
<evidence type="ECO:0000256" key="7">
    <source>
        <dbReference type="ARBA" id="ARBA00043987"/>
    </source>
</evidence>
<dbReference type="Proteomes" id="UP000306985">
    <property type="component" value="Unassembled WGS sequence"/>
</dbReference>
<evidence type="ECO:0000313" key="10">
    <source>
        <dbReference type="EMBL" id="TKV60690.1"/>
    </source>
</evidence>
<evidence type="ECO:0000256" key="5">
    <source>
        <dbReference type="ARBA" id="ARBA00022989"/>
    </source>
</evidence>
<feature type="transmembrane region" description="Helical" evidence="9">
    <location>
        <begin position="389"/>
        <end position="410"/>
    </location>
</feature>
<keyword evidence="6 9" id="KW-0472">Membrane</keyword>
<keyword evidence="4 9" id="KW-0812">Transmembrane</keyword>
<dbReference type="GO" id="GO:0016020">
    <property type="term" value="C:membrane"/>
    <property type="evidence" value="ECO:0007669"/>
    <property type="project" value="UniProtKB-SubCell"/>
</dbReference>
<feature type="transmembrane region" description="Helical" evidence="9">
    <location>
        <begin position="74"/>
        <end position="101"/>
    </location>
</feature>
<feature type="transmembrane region" description="Helical" evidence="9">
    <location>
        <begin position="36"/>
        <end position="54"/>
    </location>
</feature>
<feature type="transmembrane region" description="Helical" evidence="9">
    <location>
        <begin position="209"/>
        <end position="226"/>
    </location>
</feature>
<evidence type="ECO:0000256" key="3">
    <source>
        <dbReference type="ARBA" id="ARBA00022679"/>
    </source>
</evidence>